<dbReference type="PANTHER" id="PTHR31476">
    <property type="entry name" value="PROTEIN WHAT'S THIS FACTOR 1 HOMOLOG, CHLOROPLASTIC"/>
    <property type="match status" value="1"/>
</dbReference>
<feature type="domain" description="PORR" evidence="1">
    <location>
        <begin position="39"/>
        <end position="115"/>
    </location>
</feature>
<dbReference type="Proteomes" id="UP000467841">
    <property type="component" value="Unassembled WGS sequence"/>
</dbReference>
<dbReference type="InterPro" id="IPR045040">
    <property type="entry name" value="PORR_fam"/>
</dbReference>
<keyword evidence="4" id="KW-1185">Reference proteome</keyword>
<dbReference type="AlphaFoldDB" id="A0A6D2J668"/>
<evidence type="ECO:0000313" key="3">
    <source>
        <dbReference type="EMBL" id="CAA7050778.1"/>
    </source>
</evidence>
<protein>
    <recommendedName>
        <fullName evidence="1">PORR domain-containing protein</fullName>
    </recommendedName>
</protein>
<organism evidence="2 4">
    <name type="scientific">Microthlaspi erraticum</name>
    <dbReference type="NCBI Taxonomy" id="1685480"/>
    <lineage>
        <taxon>Eukaryota</taxon>
        <taxon>Viridiplantae</taxon>
        <taxon>Streptophyta</taxon>
        <taxon>Embryophyta</taxon>
        <taxon>Tracheophyta</taxon>
        <taxon>Spermatophyta</taxon>
        <taxon>Magnoliopsida</taxon>
        <taxon>eudicotyledons</taxon>
        <taxon>Gunneridae</taxon>
        <taxon>Pentapetalae</taxon>
        <taxon>rosids</taxon>
        <taxon>malvids</taxon>
        <taxon>Brassicales</taxon>
        <taxon>Brassicaceae</taxon>
        <taxon>Coluteocarpeae</taxon>
        <taxon>Microthlaspi</taxon>
    </lineage>
</organism>
<dbReference type="EMBL" id="CACVBM020001454">
    <property type="protein sequence ID" value="CAA7050778.1"/>
    <property type="molecule type" value="Genomic_DNA"/>
</dbReference>
<evidence type="ECO:0000313" key="4">
    <source>
        <dbReference type="Proteomes" id="UP000467841"/>
    </source>
</evidence>
<evidence type="ECO:0000259" key="1">
    <source>
        <dbReference type="Pfam" id="PF11955"/>
    </source>
</evidence>
<gene>
    <name evidence="2" type="ORF">MERR_LOCUS22305</name>
    <name evidence="3" type="ORF">MERR_LOCUS38013</name>
</gene>
<sequence length="131" mass="15098">MPILPLHRKPSHNCLHDPSLSHNNLRTVYNTYTTFAYQCHQATVSALSTKLQKLLMLYRRLLLSKLVHIGPDFGSPPNFRSRLCNDYPDKFKIVDTSYGRAVDLVSWDHELAKQMPSPEVDRGLIVDRPLR</sequence>
<dbReference type="EMBL" id="CACVBM020001151">
    <property type="protein sequence ID" value="CAA7035070.1"/>
    <property type="molecule type" value="Genomic_DNA"/>
</dbReference>
<evidence type="ECO:0000313" key="2">
    <source>
        <dbReference type="EMBL" id="CAA7035070.1"/>
    </source>
</evidence>
<dbReference type="PANTHER" id="PTHR31476:SF2">
    <property type="entry name" value="UBIQUITIN CARBOXYL-TERMINAL HYDROLASE FAMILY PROTEIN"/>
    <property type="match status" value="1"/>
</dbReference>
<accession>A0A6D2J668</accession>
<dbReference type="InterPro" id="IPR021099">
    <property type="entry name" value="PORR_domain"/>
</dbReference>
<dbReference type="OrthoDB" id="689415at2759"/>
<reference evidence="2 4" key="1">
    <citation type="submission" date="2020-01" db="EMBL/GenBank/DDBJ databases">
        <authorList>
            <person name="Mishra B."/>
        </authorList>
    </citation>
    <scope>NUCLEOTIDE SEQUENCE [LARGE SCALE GENOMIC DNA]</scope>
</reference>
<dbReference type="Pfam" id="PF11955">
    <property type="entry name" value="PORR"/>
    <property type="match status" value="1"/>
</dbReference>
<proteinExistence type="predicted"/>
<dbReference type="GO" id="GO:0003723">
    <property type="term" value="F:RNA binding"/>
    <property type="evidence" value="ECO:0007669"/>
    <property type="project" value="InterPro"/>
</dbReference>
<name>A0A6D2J668_9BRAS</name>